<dbReference type="EMBL" id="KN848107">
    <property type="protein sequence ID" value="KIX92289.1"/>
    <property type="molecule type" value="Genomic_DNA"/>
</dbReference>
<gene>
    <name evidence="2" type="ORF">Z520_12035</name>
</gene>
<evidence type="ECO:0000313" key="2">
    <source>
        <dbReference type="EMBL" id="KIX92289.1"/>
    </source>
</evidence>
<evidence type="ECO:0000256" key="1">
    <source>
        <dbReference type="SAM" id="MobiDB-lite"/>
    </source>
</evidence>
<dbReference type="GeneID" id="27717781"/>
<dbReference type="Proteomes" id="UP000053411">
    <property type="component" value="Unassembled WGS sequence"/>
</dbReference>
<accession>A0A0D2JP90</accession>
<protein>
    <submittedName>
        <fullName evidence="2">Uncharacterized protein</fullName>
    </submittedName>
</protein>
<feature type="region of interest" description="Disordered" evidence="1">
    <location>
        <begin position="212"/>
        <end position="231"/>
    </location>
</feature>
<proteinExistence type="predicted"/>
<keyword evidence="3" id="KW-1185">Reference proteome</keyword>
<feature type="compositionally biased region" description="Basic and acidic residues" evidence="1">
    <location>
        <begin position="169"/>
        <end position="205"/>
    </location>
</feature>
<evidence type="ECO:0000313" key="3">
    <source>
        <dbReference type="Proteomes" id="UP000053411"/>
    </source>
</evidence>
<dbReference type="VEuPathDB" id="FungiDB:Z520_12035"/>
<name>A0A0D2JP90_9EURO</name>
<sequence length="231" mass="27583">MSFREVRRIPITRGWGPCKRTHWVPVSDYEMWQTPDGFTHTSHWRVGIDPWALGTRGPEIYPARDDIRYVGFRETRPGGPGWLLGPGVERIRDGNWSLAEINEVLDGGYARDRQELEDRRAIEERRTDEYRRRWLALHEASTGTQNRLAQHMEDYNNAMQMPIANDRLTSLRRDAESYSERRRQREEEQHKRDRQRERELRDAALGRRVDEDLEDYGFVPVTPTRRRRGRR</sequence>
<reference evidence="2 3" key="1">
    <citation type="submission" date="2015-01" db="EMBL/GenBank/DDBJ databases">
        <title>The Genome Sequence of Fonsecaea multimorphosa CBS 102226.</title>
        <authorList>
            <consortium name="The Broad Institute Genomics Platform"/>
            <person name="Cuomo C."/>
            <person name="de Hoog S."/>
            <person name="Gorbushina A."/>
            <person name="Stielow B."/>
            <person name="Teixiera M."/>
            <person name="Abouelleil A."/>
            <person name="Chapman S.B."/>
            <person name="Priest M."/>
            <person name="Young S.K."/>
            <person name="Wortman J."/>
            <person name="Nusbaum C."/>
            <person name="Birren B."/>
        </authorList>
    </citation>
    <scope>NUCLEOTIDE SEQUENCE [LARGE SCALE GENOMIC DNA]</scope>
    <source>
        <strain evidence="2 3">CBS 102226</strain>
    </source>
</reference>
<feature type="region of interest" description="Disordered" evidence="1">
    <location>
        <begin position="163"/>
        <end position="205"/>
    </location>
</feature>
<organism evidence="2 3">
    <name type="scientific">Fonsecaea multimorphosa CBS 102226</name>
    <dbReference type="NCBI Taxonomy" id="1442371"/>
    <lineage>
        <taxon>Eukaryota</taxon>
        <taxon>Fungi</taxon>
        <taxon>Dikarya</taxon>
        <taxon>Ascomycota</taxon>
        <taxon>Pezizomycotina</taxon>
        <taxon>Eurotiomycetes</taxon>
        <taxon>Chaetothyriomycetidae</taxon>
        <taxon>Chaetothyriales</taxon>
        <taxon>Herpotrichiellaceae</taxon>
        <taxon>Fonsecaea</taxon>
    </lineage>
</organism>
<dbReference type="OrthoDB" id="4142560at2759"/>
<dbReference type="RefSeq" id="XP_016626412.1">
    <property type="nucleotide sequence ID" value="XM_016782522.1"/>
</dbReference>
<dbReference type="AlphaFoldDB" id="A0A0D2JP90"/>